<reference evidence="1 2" key="1">
    <citation type="submission" date="2016-11" db="EMBL/GenBank/DDBJ databases">
        <authorList>
            <person name="Jaros S."/>
            <person name="Januszkiewicz K."/>
            <person name="Wedrychowicz H."/>
        </authorList>
    </citation>
    <scope>NUCLEOTIDE SEQUENCE [LARGE SCALE GENOMIC DNA]</scope>
    <source>
        <strain evidence="1 2">DSM 21986</strain>
    </source>
</reference>
<organism evidence="1 2">
    <name type="scientific">Fodinibius roseus</name>
    <dbReference type="NCBI Taxonomy" id="1194090"/>
    <lineage>
        <taxon>Bacteria</taxon>
        <taxon>Pseudomonadati</taxon>
        <taxon>Balneolota</taxon>
        <taxon>Balneolia</taxon>
        <taxon>Balneolales</taxon>
        <taxon>Balneolaceae</taxon>
        <taxon>Fodinibius</taxon>
    </lineage>
</organism>
<accession>A0A1M5DXM4</accession>
<protein>
    <submittedName>
        <fullName evidence="1">Uncharacterized protein</fullName>
    </submittedName>
</protein>
<dbReference type="Proteomes" id="UP000184041">
    <property type="component" value="Unassembled WGS sequence"/>
</dbReference>
<dbReference type="RefSeq" id="WP_073064488.1">
    <property type="nucleotide sequence ID" value="NZ_FQUS01000012.1"/>
</dbReference>
<keyword evidence="2" id="KW-1185">Reference proteome</keyword>
<gene>
    <name evidence="1" type="ORF">SAMN05443144_11261</name>
</gene>
<dbReference type="AlphaFoldDB" id="A0A1M5DXM4"/>
<proteinExistence type="predicted"/>
<evidence type="ECO:0000313" key="2">
    <source>
        <dbReference type="Proteomes" id="UP000184041"/>
    </source>
</evidence>
<dbReference type="EMBL" id="FQUS01000012">
    <property type="protein sequence ID" value="SHF71624.1"/>
    <property type="molecule type" value="Genomic_DNA"/>
</dbReference>
<sequence length="303" mass="36070">MNGPSNDHSEYKELHDHPGSENYEVVSILDPEYLIRQTLVDRDKHQLIVNTKTTPFKEEDTEYKRLKVSTTGELIDEGPIYTLLKDGTLWYTDHYNNWIINGDTTRYKFKDPLTAEEKRDFDRWFEKFKELYNGASYVYIDISDYYLKVDKEWYIIADTLKERPSNFRKLFPPKEDQQVRMIDLEDQSPDYYVPPEKRDSSLIREIDYESVYSEEINEGWDSYTYSAGWWYLQVYMPGGDTLRIKRYSDIRNPRMKLYKIPEQYGGRGDVLFIVLEPKDAHFEQVGGMYVVRPRELGGEGNNR</sequence>
<dbReference type="STRING" id="1194090.SAMN05443144_11261"/>
<evidence type="ECO:0000313" key="1">
    <source>
        <dbReference type="EMBL" id="SHF71624.1"/>
    </source>
</evidence>
<name>A0A1M5DXM4_9BACT</name>